<feature type="compositionally biased region" description="Polar residues" evidence="2">
    <location>
        <begin position="217"/>
        <end position="228"/>
    </location>
</feature>
<comment type="caution">
    <text evidence="3">The sequence shown here is derived from an EMBL/GenBank/DDBJ whole genome shotgun (WGS) entry which is preliminary data.</text>
</comment>
<feature type="compositionally biased region" description="Polar residues" evidence="2">
    <location>
        <begin position="145"/>
        <end position="170"/>
    </location>
</feature>
<feature type="compositionally biased region" description="Basic and acidic residues" evidence="2">
    <location>
        <begin position="461"/>
        <end position="471"/>
    </location>
</feature>
<sequence length="816" mass="89875">MSGPGFDLVEHRVRQITGSFSESRNLLAEIEDNLHALNQLRRGESDKIAEVDTELLRCSSSIQGGMDRITRLRGNGVIATDDPILFALDKAFEGVEQRLYRVLIDAHSNNGFLDYGSLISAGQQTSMPVVVALKELASRLRNASGIGTPSDLTPPTSGGDQPMSRSTSKSGALKTTRDPGVAIESGQFDRQLSPNTFYNAQTRKGSSLTSSSYSDSLHGNDTYQSSSNMLENQRFREHEPRPLRAMNFSNQSYATNGPALLGEEPDGKDRSAPSIPYKPRNQSAASQPHTISSIQEEISDRDTGSIMSSPSQRYSARHFDSRNNSTSDDGGQHAHIYGSSWKSSIITTPDTLPSPVTPGFHPYNQSDPVYSSNTINTKEAMIKDPSRENRMERTKKHDSADAVSPHSQSRLRQNLDNFGPPPAPPPVRRLPEPPRPVKVSLFPAPARRDLNRDTGTLSFHDPSKAEDRGGTEFHPPIPMVSNYLPTRQPAVSSSPPGTSFVMPPKMGTHGVKFTPTVPAVPAARTVNRPVDSASITQSSIRYPEPTLPILSPENQAPLVKSTEAHWISSKEILPYPPPVRRPAPKETIVDSRGPRRDSKISLAQTASSEGTVTQEKWLCLTRSVKQISGLPTPPVQYIPSTTTSTRPADNLPNESNKFWTLCKNAVAMQTGEGRKSPEEVANRPAGITGNEKYMKCRKCKYEYSAYSKSGKGAMTDSRWKDGPNGLMYRETILFKSHVTAKKDKLPQEEYHFGCIFCAATGNGMPIFKGKTSFLHHLLEHSNGNYPSEVLKTRIKFTQKSEYKINPQEDYFELALP</sequence>
<evidence type="ECO:0000256" key="2">
    <source>
        <dbReference type="SAM" id="MobiDB-lite"/>
    </source>
</evidence>
<keyword evidence="1" id="KW-0175">Coiled coil</keyword>
<feature type="region of interest" description="Disordered" evidence="2">
    <location>
        <begin position="143"/>
        <end position="178"/>
    </location>
</feature>
<evidence type="ECO:0000313" key="3">
    <source>
        <dbReference type="EMBL" id="CAF9920788.1"/>
    </source>
</evidence>
<feature type="coiled-coil region" evidence="1">
    <location>
        <begin position="20"/>
        <end position="47"/>
    </location>
</feature>
<feature type="compositionally biased region" description="Polar residues" evidence="2">
    <location>
        <begin position="280"/>
        <end position="296"/>
    </location>
</feature>
<keyword evidence="4" id="KW-1185">Reference proteome</keyword>
<organism evidence="3 4">
    <name type="scientific">Gomphillus americanus</name>
    <dbReference type="NCBI Taxonomy" id="1940652"/>
    <lineage>
        <taxon>Eukaryota</taxon>
        <taxon>Fungi</taxon>
        <taxon>Dikarya</taxon>
        <taxon>Ascomycota</taxon>
        <taxon>Pezizomycotina</taxon>
        <taxon>Lecanoromycetes</taxon>
        <taxon>OSLEUM clade</taxon>
        <taxon>Ostropomycetidae</taxon>
        <taxon>Ostropales</taxon>
        <taxon>Graphidaceae</taxon>
        <taxon>Gomphilloideae</taxon>
        <taxon>Gomphillus</taxon>
    </lineage>
</organism>
<evidence type="ECO:0000313" key="4">
    <source>
        <dbReference type="Proteomes" id="UP000664169"/>
    </source>
</evidence>
<feature type="compositionally biased region" description="Basic and acidic residues" evidence="2">
    <location>
        <begin position="380"/>
        <end position="400"/>
    </location>
</feature>
<feature type="compositionally biased region" description="Basic and acidic residues" evidence="2">
    <location>
        <begin position="583"/>
        <end position="599"/>
    </location>
</feature>
<name>A0A8H3FF48_9LECA</name>
<dbReference type="EMBL" id="CAJPDQ010000016">
    <property type="protein sequence ID" value="CAF9920788.1"/>
    <property type="molecule type" value="Genomic_DNA"/>
</dbReference>
<feature type="compositionally biased region" description="Polar residues" evidence="2">
    <location>
        <begin position="363"/>
        <end position="377"/>
    </location>
</feature>
<feature type="compositionally biased region" description="Low complexity" evidence="2">
    <location>
        <begin position="206"/>
        <end position="216"/>
    </location>
</feature>
<feature type="region of interest" description="Disordered" evidence="2">
    <location>
        <begin position="577"/>
        <end position="607"/>
    </location>
</feature>
<gene>
    <name evidence="3" type="ORF">GOMPHAMPRED_002137</name>
</gene>
<feature type="compositionally biased region" description="Pro residues" evidence="2">
    <location>
        <begin position="419"/>
        <end position="435"/>
    </location>
</feature>
<evidence type="ECO:0000256" key="1">
    <source>
        <dbReference type="SAM" id="Coils"/>
    </source>
</evidence>
<feature type="compositionally biased region" description="Polar residues" evidence="2">
    <location>
        <begin position="405"/>
        <end position="416"/>
    </location>
</feature>
<dbReference type="AlphaFoldDB" id="A0A8H3FF48"/>
<proteinExistence type="predicted"/>
<feature type="compositionally biased region" description="Polar residues" evidence="2">
    <location>
        <begin position="305"/>
        <end position="314"/>
    </location>
</feature>
<protein>
    <submittedName>
        <fullName evidence="3">Uncharacterized protein</fullName>
    </submittedName>
</protein>
<dbReference type="Proteomes" id="UP000664169">
    <property type="component" value="Unassembled WGS sequence"/>
</dbReference>
<reference evidence="3" key="1">
    <citation type="submission" date="2021-03" db="EMBL/GenBank/DDBJ databases">
        <authorList>
            <person name="Tagirdzhanova G."/>
        </authorList>
    </citation>
    <scope>NUCLEOTIDE SEQUENCE</scope>
</reference>
<feature type="region of interest" description="Disordered" evidence="2">
    <location>
        <begin position="448"/>
        <end position="476"/>
    </location>
</feature>
<feature type="region of interest" description="Disordered" evidence="2">
    <location>
        <begin position="350"/>
        <end position="435"/>
    </location>
</feature>
<feature type="region of interest" description="Disordered" evidence="2">
    <location>
        <begin position="199"/>
        <end position="228"/>
    </location>
</feature>
<feature type="region of interest" description="Disordered" evidence="2">
    <location>
        <begin position="240"/>
        <end position="335"/>
    </location>
</feature>
<accession>A0A8H3FF48</accession>